<dbReference type="PANTHER" id="PTHR15272:SF0">
    <property type="entry name" value="CHROMATIN ASSEMBLY FACTOR 1 SUBUNIT A"/>
    <property type="match status" value="1"/>
</dbReference>
<keyword evidence="2" id="KW-0227">DNA damage</keyword>
<dbReference type="EMBL" id="MCGT01000028">
    <property type="protein sequence ID" value="ORX48855.1"/>
    <property type="molecule type" value="Genomic_DNA"/>
</dbReference>
<evidence type="ECO:0000259" key="6">
    <source>
        <dbReference type="Pfam" id="PF12253"/>
    </source>
</evidence>
<keyword evidence="3" id="KW-0234">DNA repair</keyword>
<dbReference type="InterPro" id="IPR022043">
    <property type="entry name" value="CAF1A_DD"/>
</dbReference>
<evidence type="ECO:0000313" key="8">
    <source>
        <dbReference type="Proteomes" id="UP000242146"/>
    </source>
</evidence>
<dbReference type="GO" id="GO:0005634">
    <property type="term" value="C:nucleus"/>
    <property type="evidence" value="ECO:0007669"/>
    <property type="project" value="UniProtKB-SubCell"/>
</dbReference>
<feature type="domain" description="Chromatin assembly factor 1 subunit A dimerization" evidence="6">
    <location>
        <begin position="41"/>
        <end position="108"/>
    </location>
</feature>
<evidence type="ECO:0000256" key="3">
    <source>
        <dbReference type="ARBA" id="ARBA00023204"/>
    </source>
</evidence>
<keyword evidence="4" id="KW-0539">Nucleus</keyword>
<accession>A0A1X2GB98</accession>
<keyword evidence="8" id="KW-1185">Reference proteome</keyword>
<dbReference type="PANTHER" id="PTHR15272">
    <property type="entry name" value="CHROMATIN ASSEMBLY FACTOR 1 SUBUNIT A CAF-1 SUBUNIT A"/>
    <property type="match status" value="1"/>
</dbReference>
<gene>
    <name evidence="7" type="ORF">DM01DRAFT_1114470</name>
</gene>
<dbReference type="GO" id="GO:0006281">
    <property type="term" value="P:DNA repair"/>
    <property type="evidence" value="ECO:0007669"/>
    <property type="project" value="UniProtKB-KW"/>
</dbReference>
<evidence type="ECO:0000256" key="2">
    <source>
        <dbReference type="ARBA" id="ARBA00022763"/>
    </source>
</evidence>
<dbReference type="GO" id="GO:0006334">
    <property type="term" value="P:nucleosome assembly"/>
    <property type="evidence" value="ECO:0007669"/>
    <property type="project" value="TreeGrafter"/>
</dbReference>
<protein>
    <recommendedName>
        <fullName evidence="6">Chromatin assembly factor 1 subunit A dimerization domain-containing protein</fullName>
    </recommendedName>
</protein>
<comment type="subcellular location">
    <subcellularLocation>
        <location evidence="1">Nucleus</location>
    </subcellularLocation>
</comment>
<name>A0A1X2GB98_9FUNG</name>
<dbReference type="OrthoDB" id="440676at2759"/>
<feature type="compositionally biased region" description="Acidic residues" evidence="5">
    <location>
        <begin position="100"/>
        <end position="111"/>
    </location>
</feature>
<comment type="caution">
    <text evidence="7">The sequence shown here is derived from an EMBL/GenBank/DDBJ whole genome shotgun (WGS) entry which is preliminary data.</text>
</comment>
<dbReference type="Pfam" id="PF12253">
    <property type="entry name" value="CAF1A_dimeriz"/>
    <property type="match status" value="1"/>
</dbReference>
<evidence type="ECO:0000256" key="5">
    <source>
        <dbReference type="SAM" id="MobiDB-lite"/>
    </source>
</evidence>
<dbReference type="AlphaFoldDB" id="A0A1X2GB98"/>
<evidence type="ECO:0000256" key="1">
    <source>
        <dbReference type="ARBA" id="ARBA00004123"/>
    </source>
</evidence>
<organism evidence="7 8">
    <name type="scientific">Hesseltinella vesiculosa</name>
    <dbReference type="NCBI Taxonomy" id="101127"/>
    <lineage>
        <taxon>Eukaryota</taxon>
        <taxon>Fungi</taxon>
        <taxon>Fungi incertae sedis</taxon>
        <taxon>Mucoromycota</taxon>
        <taxon>Mucoromycotina</taxon>
        <taxon>Mucoromycetes</taxon>
        <taxon>Mucorales</taxon>
        <taxon>Cunninghamellaceae</taxon>
        <taxon>Hesseltinella</taxon>
    </lineage>
</organism>
<sequence length="194" mass="21730">MHPESILPRHFTNQIDLRTVLATNNGVESLQQSDGIALKMKLLQFTEDVRPAYYGTWTKSSKIITSKNPFHGDTDVLDYDHDSEAEWEPEGEGEDIRSGDEDDDDMPEAGELEDVGWLVPEGYLSDGEGIEDDTDGISKVVQRLSVRPGSRKALSIRPMMVGPIFDDSDNESTEDALRPFRLRFLSTCQGLSHE</sequence>
<dbReference type="GO" id="GO:0033186">
    <property type="term" value="C:CAF-1 complex"/>
    <property type="evidence" value="ECO:0007669"/>
    <property type="project" value="TreeGrafter"/>
</dbReference>
<reference evidence="7 8" key="1">
    <citation type="submission" date="2016-07" db="EMBL/GenBank/DDBJ databases">
        <title>Pervasive Adenine N6-methylation of Active Genes in Fungi.</title>
        <authorList>
            <consortium name="DOE Joint Genome Institute"/>
            <person name="Mondo S.J."/>
            <person name="Dannebaum R.O."/>
            <person name="Kuo R.C."/>
            <person name="Labutti K."/>
            <person name="Haridas S."/>
            <person name="Kuo A."/>
            <person name="Salamov A."/>
            <person name="Ahrendt S.R."/>
            <person name="Lipzen A."/>
            <person name="Sullivan W."/>
            <person name="Andreopoulos W.B."/>
            <person name="Clum A."/>
            <person name="Lindquist E."/>
            <person name="Daum C."/>
            <person name="Ramamoorthy G.K."/>
            <person name="Gryganskyi A."/>
            <person name="Culley D."/>
            <person name="Magnuson J.K."/>
            <person name="James T.Y."/>
            <person name="O'Malley M.A."/>
            <person name="Stajich J.E."/>
            <person name="Spatafora J.W."/>
            <person name="Visel A."/>
            <person name="Grigoriev I.V."/>
        </authorList>
    </citation>
    <scope>NUCLEOTIDE SEQUENCE [LARGE SCALE GENOMIC DNA]</scope>
    <source>
        <strain evidence="7 8">NRRL 3301</strain>
    </source>
</reference>
<evidence type="ECO:0000313" key="7">
    <source>
        <dbReference type="EMBL" id="ORX48855.1"/>
    </source>
</evidence>
<evidence type="ECO:0000256" key="4">
    <source>
        <dbReference type="ARBA" id="ARBA00023242"/>
    </source>
</evidence>
<feature type="region of interest" description="Disordered" evidence="5">
    <location>
        <begin position="83"/>
        <end position="111"/>
    </location>
</feature>
<dbReference type="STRING" id="101127.A0A1X2GB98"/>
<dbReference type="Proteomes" id="UP000242146">
    <property type="component" value="Unassembled WGS sequence"/>
</dbReference>
<proteinExistence type="predicted"/>